<dbReference type="SUPFAM" id="SSF53649">
    <property type="entry name" value="Alkaline phosphatase-like"/>
    <property type="match status" value="1"/>
</dbReference>
<accession>A0A381NKJ0</accession>
<dbReference type="EMBL" id="UINC01000429">
    <property type="protein sequence ID" value="SUZ55132.1"/>
    <property type="molecule type" value="Genomic_DNA"/>
</dbReference>
<name>A0A381NKJ0_9ZZZZ</name>
<evidence type="ECO:0000259" key="1">
    <source>
        <dbReference type="Pfam" id="PF00884"/>
    </source>
</evidence>
<sequence length="350" mass="40834">MFFCVLFAKGKTNNIIFITFDGLRWEEVFYGADSILIHSDDYTKNQKQMLKDYWHSSDQVRREQLMPFFWNTIINQGQLYGNIRSGSITSLENPYRFSYPGYSEMLVGYVDLSRNSNNKENNPNITVLEYIHNQPGYKNKVAAFCSWDVFDFIINEERSGIYVSAGMETYDRGRNNPKIGLLNEIMLQIPVPWRSVRYDAITHNFAKTYLEEMRPKLLYIAYDETDEYAHEGKYDKYLNAANQLDQYVSDLWNWVQSNYYYKNKTTILITTDHGRGNKDIDSWRNHGSSVNGAEHVWMAVIGPDTPPKGEMTNHEKIYSSQIASTIASFLGIEYQNEKTVAPMIKTMFYD</sequence>
<protein>
    <recommendedName>
        <fullName evidence="1">Sulfatase N-terminal domain-containing protein</fullName>
    </recommendedName>
</protein>
<dbReference type="Pfam" id="PF00884">
    <property type="entry name" value="Sulfatase"/>
    <property type="match status" value="1"/>
</dbReference>
<organism evidence="2">
    <name type="scientific">marine metagenome</name>
    <dbReference type="NCBI Taxonomy" id="408172"/>
    <lineage>
        <taxon>unclassified sequences</taxon>
        <taxon>metagenomes</taxon>
        <taxon>ecological metagenomes</taxon>
    </lineage>
</organism>
<proteinExistence type="predicted"/>
<reference evidence="2" key="1">
    <citation type="submission" date="2018-05" db="EMBL/GenBank/DDBJ databases">
        <authorList>
            <person name="Lanie J.A."/>
            <person name="Ng W.-L."/>
            <person name="Kazmierczak K.M."/>
            <person name="Andrzejewski T.M."/>
            <person name="Davidsen T.M."/>
            <person name="Wayne K.J."/>
            <person name="Tettelin H."/>
            <person name="Glass J.I."/>
            <person name="Rusch D."/>
            <person name="Podicherti R."/>
            <person name="Tsui H.-C.T."/>
            <person name="Winkler M.E."/>
        </authorList>
    </citation>
    <scope>NUCLEOTIDE SEQUENCE</scope>
</reference>
<gene>
    <name evidence="2" type="ORF">METZ01_LOCUS7986</name>
</gene>
<dbReference type="Gene3D" id="3.40.720.10">
    <property type="entry name" value="Alkaline Phosphatase, subunit A"/>
    <property type="match status" value="1"/>
</dbReference>
<dbReference type="AlphaFoldDB" id="A0A381NKJ0"/>
<dbReference type="InterPro" id="IPR017850">
    <property type="entry name" value="Alkaline_phosphatase_core_sf"/>
</dbReference>
<evidence type="ECO:0000313" key="2">
    <source>
        <dbReference type="EMBL" id="SUZ55132.1"/>
    </source>
</evidence>
<dbReference type="InterPro" id="IPR000917">
    <property type="entry name" value="Sulfatase_N"/>
</dbReference>
<feature type="domain" description="Sulfatase N-terminal" evidence="1">
    <location>
        <begin position="151"/>
        <end position="332"/>
    </location>
</feature>